<dbReference type="Pfam" id="PF07270">
    <property type="entry name" value="DUF1438"/>
    <property type="match status" value="1"/>
</dbReference>
<dbReference type="PANTHER" id="PTHR31647">
    <property type="entry name" value="2-CELL-STAGE, VARIABLE GROUP, MEMBER 1-RELATED"/>
    <property type="match status" value="1"/>
</dbReference>
<keyword evidence="3" id="KW-1185">Reference proteome</keyword>
<feature type="region of interest" description="Disordered" evidence="1">
    <location>
        <begin position="91"/>
        <end position="127"/>
    </location>
</feature>
<dbReference type="InterPro" id="IPR009895">
    <property type="entry name" value="DUF1438"/>
</dbReference>
<dbReference type="AlphaFoldDB" id="A0A8C6I0X5"/>
<protein>
    <submittedName>
        <fullName evidence="2">Uncharacterized protein</fullName>
    </submittedName>
</protein>
<evidence type="ECO:0000313" key="2">
    <source>
        <dbReference type="Ensembl" id="ENSMSIP00000029428.1"/>
    </source>
</evidence>
<organism evidence="2 3">
    <name type="scientific">Mus spicilegus</name>
    <name type="common">Mound-building mouse</name>
    <dbReference type="NCBI Taxonomy" id="10103"/>
    <lineage>
        <taxon>Eukaryota</taxon>
        <taxon>Metazoa</taxon>
        <taxon>Chordata</taxon>
        <taxon>Craniata</taxon>
        <taxon>Vertebrata</taxon>
        <taxon>Euteleostomi</taxon>
        <taxon>Mammalia</taxon>
        <taxon>Eutheria</taxon>
        <taxon>Euarchontoglires</taxon>
        <taxon>Glires</taxon>
        <taxon>Rodentia</taxon>
        <taxon>Myomorpha</taxon>
        <taxon>Muroidea</taxon>
        <taxon>Muridae</taxon>
        <taxon>Murinae</taxon>
        <taxon>Mus</taxon>
        <taxon>Mus</taxon>
    </lineage>
</organism>
<dbReference type="GeneTree" id="ENSGT00840000130401"/>
<dbReference type="PANTHER" id="PTHR31647:SF13">
    <property type="entry name" value="2-CELL-STAGE, VARIABLE GROUP, MEMBER 1-RELATED"/>
    <property type="match status" value="1"/>
</dbReference>
<reference evidence="2" key="1">
    <citation type="submission" date="2025-08" db="UniProtKB">
        <authorList>
            <consortium name="Ensembl"/>
        </authorList>
    </citation>
    <scope>IDENTIFICATION</scope>
</reference>
<proteinExistence type="predicted"/>
<reference evidence="2" key="2">
    <citation type="submission" date="2025-09" db="UniProtKB">
        <authorList>
            <consortium name="Ensembl"/>
        </authorList>
    </citation>
    <scope>IDENTIFICATION</scope>
</reference>
<evidence type="ECO:0000256" key="1">
    <source>
        <dbReference type="SAM" id="MobiDB-lite"/>
    </source>
</evidence>
<sequence>MDKAKKMMQSFSGFVKDTSDTEEHALPSAQVLPAQSTRCSKSETLCLGKEQSHCSEEGWIAELDLYSFCVFESVDCLRSYHRLNSAKKGTEIFQNVSQREPQVSPGDVDKDKDTEEPDQPSPSLLREKRLDLVTCDGGDCTDRDPAPDSPRSLGCWAWLQRAFGQKKK</sequence>
<dbReference type="Proteomes" id="UP000694415">
    <property type="component" value="Unplaced"/>
</dbReference>
<evidence type="ECO:0000313" key="3">
    <source>
        <dbReference type="Proteomes" id="UP000694415"/>
    </source>
</evidence>
<name>A0A8C6I0X5_MUSSI</name>
<dbReference type="Ensembl" id="ENSMSIT00000037107.1">
    <property type="protein sequence ID" value="ENSMSIP00000029428.1"/>
    <property type="gene ID" value="ENSMSIG00000024722.1"/>
</dbReference>
<feature type="compositionally biased region" description="Polar residues" evidence="1">
    <location>
        <begin position="92"/>
        <end position="101"/>
    </location>
</feature>
<accession>A0A8C6I0X5</accession>